<dbReference type="GO" id="GO:0003677">
    <property type="term" value="F:DNA binding"/>
    <property type="evidence" value="ECO:0007669"/>
    <property type="project" value="UniProtKB-KW"/>
</dbReference>
<feature type="domain" description="HTH hxlR-type" evidence="4">
    <location>
        <begin position="3"/>
        <end position="100"/>
    </location>
</feature>
<dbReference type="EMBL" id="VXLC01000019">
    <property type="protein sequence ID" value="KAA8884585.1"/>
    <property type="molecule type" value="Genomic_DNA"/>
</dbReference>
<keyword evidence="6" id="KW-1185">Reference proteome</keyword>
<dbReference type="PROSITE" id="PS51118">
    <property type="entry name" value="HTH_HXLR"/>
    <property type="match status" value="1"/>
</dbReference>
<evidence type="ECO:0000313" key="6">
    <source>
        <dbReference type="Proteomes" id="UP000323876"/>
    </source>
</evidence>
<comment type="caution">
    <text evidence="5">The sequence shown here is derived from an EMBL/GenBank/DDBJ whole genome shotgun (WGS) entry which is preliminary data.</text>
</comment>
<sequence length="158" mass="17070">MVCSIARTLDAVGERWTPLILRDLFVGLTRFEDLRRDLGIASNVLTARLAALQAHGIVETRVYQSNPVRHEYLLTAKGRDLYPVLTMIVAWGDNWLAGPEGPPALVVHEDCGKVTAGVVVCRECGSALTADNVRFHQGPGGQRGPGTMLVGDHMVAPS</sequence>
<evidence type="ECO:0000313" key="5">
    <source>
        <dbReference type="EMBL" id="KAA8884585.1"/>
    </source>
</evidence>
<proteinExistence type="predicted"/>
<protein>
    <submittedName>
        <fullName evidence="5">Helix-turn-helix transcriptional regulator</fullName>
    </submittedName>
</protein>
<dbReference type="Proteomes" id="UP000323876">
    <property type="component" value="Unassembled WGS sequence"/>
</dbReference>
<keyword evidence="3" id="KW-0804">Transcription</keyword>
<dbReference type="SUPFAM" id="SSF46785">
    <property type="entry name" value="Winged helix' DNA-binding domain"/>
    <property type="match status" value="1"/>
</dbReference>
<gene>
    <name evidence="5" type="ORF">F3087_33370</name>
</gene>
<evidence type="ECO:0000256" key="3">
    <source>
        <dbReference type="ARBA" id="ARBA00023163"/>
    </source>
</evidence>
<accession>A0A5N0E8W0</accession>
<dbReference type="InterPro" id="IPR036390">
    <property type="entry name" value="WH_DNA-bd_sf"/>
</dbReference>
<organism evidence="5 6">
    <name type="scientific">Nocardia colli</name>
    <dbReference type="NCBI Taxonomy" id="2545717"/>
    <lineage>
        <taxon>Bacteria</taxon>
        <taxon>Bacillati</taxon>
        <taxon>Actinomycetota</taxon>
        <taxon>Actinomycetes</taxon>
        <taxon>Mycobacteriales</taxon>
        <taxon>Nocardiaceae</taxon>
        <taxon>Nocardia</taxon>
    </lineage>
</organism>
<name>A0A5N0E8W0_9NOCA</name>
<keyword evidence="2" id="KW-0238">DNA-binding</keyword>
<evidence type="ECO:0000256" key="1">
    <source>
        <dbReference type="ARBA" id="ARBA00023015"/>
    </source>
</evidence>
<dbReference type="OrthoDB" id="5183359at2"/>
<evidence type="ECO:0000259" key="4">
    <source>
        <dbReference type="PROSITE" id="PS51118"/>
    </source>
</evidence>
<dbReference type="Pfam" id="PF01638">
    <property type="entry name" value="HxlR"/>
    <property type="match status" value="1"/>
</dbReference>
<dbReference type="Gene3D" id="1.10.10.10">
    <property type="entry name" value="Winged helix-like DNA-binding domain superfamily/Winged helix DNA-binding domain"/>
    <property type="match status" value="1"/>
</dbReference>
<reference evidence="5 6" key="1">
    <citation type="submission" date="2019-09" db="EMBL/GenBank/DDBJ databases">
        <authorList>
            <person name="Wang X."/>
        </authorList>
    </citation>
    <scope>NUCLEOTIDE SEQUENCE [LARGE SCALE GENOMIC DNA]</scope>
    <source>
        <strain evidence="5 6">CICC 11023</strain>
    </source>
</reference>
<dbReference type="InterPro" id="IPR002577">
    <property type="entry name" value="HTH_HxlR"/>
</dbReference>
<dbReference type="InterPro" id="IPR036388">
    <property type="entry name" value="WH-like_DNA-bd_sf"/>
</dbReference>
<dbReference type="PANTHER" id="PTHR33204">
    <property type="entry name" value="TRANSCRIPTIONAL REGULATOR, MARR FAMILY"/>
    <property type="match status" value="1"/>
</dbReference>
<evidence type="ECO:0000256" key="2">
    <source>
        <dbReference type="ARBA" id="ARBA00023125"/>
    </source>
</evidence>
<dbReference type="PANTHER" id="PTHR33204:SF36">
    <property type="entry name" value="TRANSCRIPTIONAL REGULATORY PROTEIN"/>
    <property type="match status" value="1"/>
</dbReference>
<keyword evidence="1" id="KW-0805">Transcription regulation</keyword>
<dbReference type="AlphaFoldDB" id="A0A5N0E8W0"/>